<dbReference type="Pfam" id="PF00339">
    <property type="entry name" value="Arrestin_N"/>
    <property type="match status" value="1"/>
</dbReference>
<evidence type="ECO:0000313" key="4">
    <source>
        <dbReference type="EMBL" id="RKF64489.1"/>
    </source>
</evidence>
<dbReference type="PANTHER" id="PTHR11188">
    <property type="entry name" value="ARRESTIN DOMAIN CONTAINING PROTEIN"/>
    <property type="match status" value="1"/>
</dbReference>
<evidence type="ECO:0000259" key="3">
    <source>
        <dbReference type="SMART" id="SM01017"/>
    </source>
</evidence>
<dbReference type="Proteomes" id="UP000286134">
    <property type="component" value="Unassembled WGS sequence"/>
</dbReference>
<dbReference type="InterPro" id="IPR011021">
    <property type="entry name" value="Arrestin-like_N"/>
</dbReference>
<dbReference type="GO" id="GO:0005886">
    <property type="term" value="C:plasma membrane"/>
    <property type="evidence" value="ECO:0007669"/>
    <property type="project" value="TreeGrafter"/>
</dbReference>
<dbReference type="OrthoDB" id="7785529at2759"/>
<dbReference type="GO" id="GO:0030674">
    <property type="term" value="F:protein-macromolecule adaptor activity"/>
    <property type="evidence" value="ECO:0007669"/>
    <property type="project" value="TreeGrafter"/>
</dbReference>
<dbReference type="GO" id="GO:0070086">
    <property type="term" value="P:ubiquitin-dependent endocytosis"/>
    <property type="evidence" value="ECO:0007669"/>
    <property type="project" value="TreeGrafter"/>
</dbReference>
<comment type="caution">
    <text evidence="4">The sequence shown here is derived from an EMBL/GenBank/DDBJ whole genome shotgun (WGS) entry which is preliminary data.</text>
</comment>
<dbReference type="STRING" id="212602.A0A420I459"/>
<dbReference type="InterPro" id="IPR011022">
    <property type="entry name" value="Arrestin_C-like"/>
</dbReference>
<feature type="compositionally biased region" description="Polar residues" evidence="2">
    <location>
        <begin position="274"/>
        <end position="287"/>
    </location>
</feature>
<dbReference type="InterPro" id="IPR014752">
    <property type="entry name" value="Arrestin-like_C"/>
</dbReference>
<dbReference type="InterPro" id="IPR050357">
    <property type="entry name" value="Arrestin_domain-protein"/>
</dbReference>
<protein>
    <submittedName>
        <fullName evidence="4">pH-response regulator protein palF/RIM8</fullName>
    </submittedName>
</protein>
<organism evidence="4 5">
    <name type="scientific">Erysiphe neolycopersici</name>
    <dbReference type="NCBI Taxonomy" id="212602"/>
    <lineage>
        <taxon>Eukaryota</taxon>
        <taxon>Fungi</taxon>
        <taxon>Dikarya</taxon>
        <taxon>Ascomycota</taxon>
        <taxon>Pezizomycotina</taxon>
        <taxon>Leotiomycetes</taxon>
        <taxon>Erysiphales</taxon>
        <taxon>Erysiphaceae</taxon>
        <taxon>Erysiphe</taxon>
    </lineage>
</organism>
<dbReference type="GO" id="GO:0005829">
    <property type="term" value="C:cytosol"/>
    <property type="evidence" value="ECO:0007669"/>
    <property type="project" value="TreeGrafter"/>
</dbReference>
<evidence type="ECO:0000313" key="5">
    <source>
        <dbReference type="Proteomes" id="UP000286134"/>
    </source>
</evidence>
<sequence>MCTKSSSMPISSSSLWSVKSRNIFNRLSFSTLIRTRPRNLSEFHIRPDEPHRKYSPGDTVKGTVVLTVFKPIRITHLTVCLHGYVRVFKSPNSANEPFVDPGLTATQNPQKSQYFGNGHASLFQDEVTLCGEGRLDAGIYEFKFELLFPSKSLPTSIDFERGTISYLITATITRPTSINATTSCDRKISLVEKVDIGPMLPPKPRIISLTPIIRKTKRSQASRQRREFGVNDEINHWPRLASAAINLPPDDSASFLGSIDHQIDRQLGIKNLDSNENQSIGSATNSVTSLEESSREGSLRTSTFGSLKSNSHQNFTDQHPNDQTITAKIELLRSGCLPGDLIPLKIYLKHKKAIRSMHGVIITLYRHGRIDSAPYQTSSLQKNEKEAARLKHEEYYPKSRTGLSGLSLTSAGSSSIFRKDLAQTFAPIVIDPKTLTAVINTSVRVPEHVFPTIHCVPGHIVTFKYNIEVCLDLGGKLATQQRHVPLLGTFTLPSTSNCMNRIKSLEHDSSLHTSWGGSIVGTESLRREKNVVTSTFEITVGTEDSSRNWKSKTENSAQFLESHPTEEIGYTPPVIGNGPLNEESHIITEQEGINTRQLGGNYIYTSNKTAGHLKCYSYNQGLDIQGFQDSYLPTSHSSIHVPPPDILVNDDLSDKARAKLAEERLLPSCPPIDTTNFNSIAMVPIVPFSLSGDNTPTAVSDIPRHLENSSISGIFDNNLSTQWYTGDDKQELERQRLIAAISAPPISCLAETTYNDFNSNSGCLSEQPTAPILDGEGEYMSHHLYRAFLEHQKPGASEILPRYEK</sequence>
<accession>A0A420I459</accession>
<reference evidence="4 5" key="1">
    <citation type="journal article" date="2018" name="BMC Genomics">
        <title>Comparative genome analyses reveal sequence features reflecting distinct modes of host-adaptation between dicot and monocot powdery mildew.</title>
        <authorList>
            <person name="Wu Y."/>
            <person name="Ma X."/>
            <person name="Pan Z."/>
            <person name="Kale S.D."/>
            <person name="Song Y."/>
            <person name="King H."/>
            <person name="Zhang Q."/>
            <person name="Presley C."/>
            <person name="Deng X."/>
            <person name="Wei C.I."/>
            <person name="Xiao S."/>
        </authorList>
    </citation>
    <scope>NUCLEOTIDE SEQUENCE [LARGE SCALE GENOMIC DNA]</scope>
    <source>
        <strain evidence="4">UMSG2</strain>
    </source>
</reference>
<proteinExistence type="inferred from homology"/>
<evidence type="ECO:0000256" key="1">
    <source>
        <dbReference type="ARBA" id="ARBA00037950"/>
    </source>
</evidence>
<dbReference type="GO" id="GO:0031625">
    <property type="term" value="F:ubiquitin protein ligase binding"/>
    <property type="evidence" value="ECO:0007669"/>
    <property type="project" value="TreeGrafter"/>
</dbReference>
<dbReference type="Gene3D" id="2.60.40.640">
    <property type="match status" value="1"/>
</dbReference>
<evidence type="ECO:0000256" key="2">
    <source>
        <dbReference type="SAM" id="MobiDB-lite"/>
    </source>
</evidence>
<dbReference type="AlphaFoldDB" id="A0A420I459"/>
<dbReference type="SMART" id="SM01017">
    <property type="entry name" value="Arrestin_C"/>
    <property type="match status" value="1"/>
</dbReference>
<feature type="compositionally biased region" description="Polar residues" evidence="2">
    <location>
        <begin position="304"/>
        <end position="321"/>
    </location>
</feature>
<comment type="similarity">
    <text evidence="1">Belongs to the arrestin family. PalF/RIM8 subfamily.</text>
</comment>
<dbReference type="SUPFAM" id="SSF81296">
    <property type="entry name" value="E set domains"/>
    <property type="match status" value="1"/>
</dbReference>
<feature type="region of interest" description="Disordered" evidence="2">
    <location>
        <begin position="274"/>
        <end position="321"/>
    </location>
</feature>
<feature type="domain" description="Arrestin C-terminal-like" evidence="3">
    <location>
        <begin position="321"/>
        <end position="483"/>
    </location>
</feature>
<dbReference type="PANTHER" id="PTHR11188:SF161">
    <property type="entry name" value="PH-RESPONSE REGULATOR PROTEIN PALF_RIM8"/>
    <property type="match status" value="1"/>
</dbReference>
<name>A0A420I459_9PEZI</name>
<gene>
    <name evidence="4" type="ORF">OnM2_018083</name>
</gene>
<dbReference type="EMBL" id="MCFK01001861">
    <property type="protein sequence ID" value="RKF64489.1"/>
    <property type="molecule type" value="Genomic_DNA"/>
</dbReference>
<keyword evidence="5" id="KW-1185">Reference proteome</keyword>
<dbReference type="InterPro" id="IPR014756">
    <property type="entry name" value="Ig_E-set"/>
</dbReference>